<dbReference type="AlphaFoldDB" id="A0A067BCS6"/>
<keyword evidence="2" id="KW-1185">Reference proteome</keyword>
<dbReference type="GeneID" id="24139844"/>
<reference evidence="1 2" key="1">
    <citation type="journal article" date="2013" name="PLoS Genet.">
        <title>Distinctive expansion of potential virulence genes in the genome of the oomycete fish pathogen Saprolegnia parasitica.</title>
        <authorList>
            <person name="Jiang R.H."/>
            <person name="de Bruijn I."/>
            <person name="Haas B.J."/>
            <person name="Belmonte R."/>
            <person name="Lobach L."/>
            <person name="Christie J."/>
            <person name="van den Ackerveken G."/>
            <person name="Bottin A."/>
            <person name="Bulone V."/>
            <person name="Diaz-Moreno S.M."/>
            <person name="Dumas B."/>
            <person name="Fan L."/>
            <person name="Gaulin E."/>
            <person name="Govers F."/>
            <person name="Grenville-Briggs L.J."/>
            <person name="Horner N.R."/>
            <person name="Levin J.Z."/>
            <person name="Mammella M."/>
            <person name="Meijer H.J."/>
            <person name="Morris P."/>
            <person name="Nusbaum C."/>
            <person name="Oome S."/>
            <person name="Phillips A.J."/>
            <person name="van Rooyen D."/>
            <person name="Rzeszutek E."/>
            <person name="Saraiva M."/>
            <person name="Secombes C.J."/>
            <person name="Seidl M.F."/>
            <person name="Snel B."/>
            <person name="Stassen J.H."/>
            <person name="Sykes S."/>
            <person name="Tripathy S."/>
            <person name="van den Berg H."/>
            <person name="Vega-Arreguin J.C."/>
            <person name="Wawra S."/>
            <person name="Young S.K."/>
            <person name="Zeng Q."/>
            <person name="Dieguez-Uribeondo J."/>
            <person name="Russ C."/>
            <person name="Tyler B.M."/>
            <person name="van West P."/>
        </authorList>
    </citation>
    <scope>NUCLEOTIDE SEQUENCE [LARGE SCALE GENOMIC DNA]</scope>
    <source>
        <strain evidence="1 2">CBS 223.65</strain>
    </source>
</reference>
<accession>A0A067BCS6</accession>
<sequence length="95" mass="10859">MNNSAIWRRYPKDSLAKSTIVLYESDHDVLGDADRDLSPELVDFATVVLQDDELIALIPFIPINEAGAMRRYTRRELFGNRIWIVNSNTRTFGSS</sequence>
<protein>
    <submittedName>
        <fullName evidence="1">Uncharacterized protein</fullName>
    </submittedName>
</protein>
<dbReference type="EMBL" id="KK584307">
    <property type="protein sequence ID" value="KDO16144.1"/>
    <property type="molecule type" value="Genomic_DNA"/>
</dbReference>
<dbReference type="KEGG" id="spar:SPRG_18319"/>
<gene>
    <name evidence="1" type="ORF">SPRG_18319</name>
</gene>
<dbReference type="VEuPathDB" id="FungiDB:SPRG_18319"/>
<dbReference type="RefSeq" id="XP_012213147.1">
    <property type="nucleotide sequence ID" value="XM_012357757.1"/>
</dbReference>
<evidence type="ECO:0000313" key="1">
    <source>
        <dbReference type="EMBL" id="KDO16144.1"/>
    </source>
</evidence>
<name>A0A067BCS6_SAPPC</name>
<proteinExistence type="predicted"/>
<dbReference type="Proteomes" id="UP000030745">
    <property type="component" value="Unassembled WGS sequence"/>
</dbReference>
<organism evidence="1 2">
    <name type="scientific">Saprolegnia parasitica (strain CBS 223.65)</name>
    <dbReference type="NCBI Taxonomy" id="695850"/>
    <lineage>
        <taxon>Eukaryota</taxon>
        <taxon>Sar</taxon>
        <taxon>Stramenopiles</taxon>
        <taxon>Oomycota</taxon>
        <taxon>Saprolegniomycetes</taxon>
        <taxon>Saprolegniales</taxon>
        <taxon>Saprolegniaceae</taxon>
        <taxon>Saprolegnia</taxon>
    </lineage>
</organism>
<evidence type="ECO:0000313" key="2">
    <source>
        <dbReference type="Proteomes" id="UP000030745"/>
    </source>
</evidence>